<dbReference type="AlphaFoldDB" id="A0A839R214"/>
<gene>
    <name evidence="4" type="ORF">FHX50_000974</name>
</gene>
<feature type="binding site" evidence="3">
    <location>
        <position position="286"/>
    </location>
    <ligand>
        <name>Mg(2+)</name>
        <dbReference type="ChEBI" id="CHEBI:18420"/>
        <label>1</label>
    </ligand>
</feature>
<keyword evidence="2 4" id="KW-0378">Hydrolase</keyword>
<feature type="binding site" evidence="3">
    <location>
        <position position="59"/>
    </location>
    <ligand>
        <name>Mg(2+)</name>
        <dbReference type="ChEBI" id="CHEBI:18420"/>
        <label>1</label>
    </ligand>
</feature>
<comment type="caution">
    <text evidence="4">The sequence shown here is derived from an EMBL/GenBank/DDBJ whole genome shotgun (WGS) entry which is preliminary data.</text>
</comment>
<organism evidence="4 5">
    <name type="scientific">Helcobacillus massiliensis</name>
    <dbReference type="NCBI Taxonomy" id="521392"/>
    <lineage>
        <taxon>Bacteria</taxon>
        <taxon>Bacillati</taxon>
        <taxon>Actinomycetota</taxon>
        <taxon>Actinomycetes</taxon>
        <taxon>Micrococcales</taxon>
        <taxon>Dermabacteraceae</taxon>
        <taxon>Helcobacillus</taxon>
    </lineage>
</organism>
<sequence length="340" mass="36638">MTPSELTEELRERTLGSILTAATGDALGAPYEFQPPISSSEDVDMIGGGMLNWEPGEWTDDTSMSVVILGVAADPKIGPDLTSTEALDQIAAGWYRWSLNTPDIGVLTSKVITRAVENASSDGRAVPSAHDFRCSAQSIYDTDGQGAGNGALMRTYAVVTTCLFTPKEHLTRSVLAVSSLTHVDPETDDAGVIWAHAIRHGILTGELNLHAGIDQIPEERRTLWLKRIDDAASAPSTFFNRNGWVVHALQAACSAIFAAGDVPEDKYEQRAYVSTVLDNAVRAGFDTDTVACIAGSLVGAVLGSRAVDPMWLRRVHGWPEYTARDLEELMDHILALQTTT</sequence>
<dbReference type="InterPro" id="IPR005502">
    <property type="entry name" value="Ribosyl_crysJ1"/>
</dbReference>
<dbReference type="GO" id="GO:0046872">
    <property type="term" value="F:metal ion binding"/>
    <property type="evidence" value="ECO:0007669"/>
    <property type="project" value="UniProtKB-KW"/>
</dbReference>
<feature type="binding site" evidence="3">
    <location>
        <position position="60"/>
    </location>
    <ligand>
        <name>Mg(2+)</name>
        <dbReference type="ChEBI" id="CHEBI:18420"/>
        <label>1</label>
    </ligand>
</feature>
<proteinExistence type="inferred from homology"/>
<keyword evidence="5" id="KW-1185">Reference proteome</keyword>
<feature type="binding site" evidence="3">
    <location>
        <position position="289"/>
    </location>
    <ligand>
        <name>Mg(2+)</name>
        <dbReference type="ChEBI" id="CHEBI:18420"/>
        <label>1</label>
    </ligand>
</feature>
<comment type="cofactor">
    <cofactor evidence="3">
        <name>Mg(2+)</name>
        <dbReference type="ChEBI" id="CHEBI:18420"/>
    </cofactor>
    <text evidence="3">Binds 2 magnesium ions per subunit.</text>
</comment>
<dbReference type="Pfam" id="PF03747">
    <property type="entry name" value="ADP_ribosyl_GH"/>
    <property type="match status" value="1"/>
</dbReference>
<dbReference type="GO" id="GO:0016787">
    <property type="term" value="F:hydrolase activity"/>
    <property type="evidence" value="ECO:0007669"/>
    <property type="project" value="UniProtKB-KW"/>
</dbReference>
<dbReference type="SUPFAM" id="SSF101478">
    <property type="entry name" value="ADP-ribosylglycohydrolase"/>
    <property type="match status" value="1"/>
</dbReference>
<feature type="binding site" evidence="3">
    <location>
        <position position="288"/>
    </location>
    <ligand>
        <name>Mg(2+)</name>
        <dbReference type="ChEBI" id="CHEBI:18420"/>
        <label>1</label>
    </ligand>
</feature>
<evidence type="ECO:0000313" key="5">
    <source>
        <dbReference type="Proteomes" id="UP000568050"/>
    </source>
</evidence>
<dbReference type="EMBL" id="JACHWP010000001">
    <property type="protein sequence ID" value="MBB3022726.1"/>
    <property type="molecule type" value="Genomic_DNA"/>
</dbReference>
<dbReference type="PANTHER" id="PTHR16222">
    <property type="entry name" value="ADP-RIBOSYLGLYCOHYDROLASE"/>
    <property type="match status" value="1"/>
</dbReference>
<protein>
    <submittedName>
        <fullName evidence="4">ADP-ribosylglycohydrolase</fullName>
    </submittedName>
</protein>
<evidence type="ECO:0000256" key="1">
    <source>
        <dbReference type="ARBA" id="ARBA00010702"/>
    </source>
</evidence>
<dbReference type="Proteomes" id="UP000568050">
    <property type="component" value="Unassembled WGS sequence"/>
</dbReference>
<name>A0A839R214_9MICO</name>
<evidence type="ECO:0000256" key="2">
    <source>
        <dbReference type="ARBA" id="ARBA00022801"/>
    </source>
</evidence>
<dbReference type="Gene3D" id="1.10.4080.10">
    <property type="entry name" value="ADP-ribosylation/Crystallin J1"/>
    <property type="match status" value="1"/>
</dbReference>
<dbReference type="InterPro" id="IPR036705">
    <property type="entry name" value="Ribosyl_crysJ1_sf"/>
</dbReference>
<evidence type="ECO:0000313" key="4">
    <source>
        <dbReference type="EMBL" id="MBB3022726.1"/>
    </source>
</evidence>
<keyword evidence="3" id="KW-0479">Metal-binding</keyword>
<accession>A0A839R214</accession>
<feature type="binding site" evidence="3">
    <location>
        <position position="61"/>
    </location>
    <ligand>
        <name>Mg(2+)</name>
        <dbReference type="ChEBI" id="CHEBI:18420"/>
        <label>1</label>
    </ligand>
</feature>
<reference evidence="4 5" key="1">
    <citation type="submission" date="2020-08" db="EMBL/GenBank/DDBJ databases">
        <title>Sequencing the genomes of 1000 actinobacteria strains.</title>
        <authorList>
            <person name="Klenk H.-P."/>
        </authorList>
    </citation>
    <scope>NUCLEOTIDE SEQUENCE [LARGE SCALE GENOMIC DNA]</scope>
    <source>
        <strain evidence="4 5">DSM 23040</strain>
    </source>
</reference>
<evidence type="ECO:0000256" key="3">
    <source>
        <dbReference type="PIRSR" id="PIRSR605502-1"/>
    </source>
</evidence>
<keyword evidence="3" id="KW-0460">Magnesium</keyword>
<dbReference type="PANTHER" id="PTHR16222:SF24">
    <property type="entry name" value="ADP-RIBOSYLHYDROLASE ARH3"/>
    <property type="match status" value="1"/>
</dbReference>
<comment type="similarity">
    <text evidence="1">Belongs to the ADP-ribosylglycohydrolase family.</text>
</comment>
<dbReference type="RefSeq" id="WP_183375000.1">
    <property type="nucleotide sequence ID" value="NZ_CBCSFZ010000004.1"/>
</dbReference>
<dbReference type="InterPro" id="IPR050792">
    <property type="entry name" value="ADP-ribosylglycohydrolase"/>
</dbReference>